<dbReference type="PROSITE" id="PS50404">
    <property type="entry name" value="GST_NTER"/>
    <property type="match status" value="1"/>
</dbReference>
<keyword evidence="3" id="KW-1185">Reference proteome</keyword>
<dbReference type="GO" id="GO:0005737">
    <property type="term" value="C:cytoplasm"/>
    <property type="evidence" value="ECO:0007669"/>
    <property type="project" value="TreeGrafter"/>
</dbReference>
<dbReference type="Pfam" id="PF13409">
    <property type="entry name" value="GST_N_2"/>
    <property type="match status" value="1"/>
</dbReference>
<accession>A0A1M5NVZ9</accession>
<dbReference type="EMBL" id="FQWM01000002">
    <property type="protein sequence ID" value="SHG93756.1"/>
    <property type="molecule type" value="Genomic_DNA"/>
</dbReference>
<dbReference type="CDD" id="cd03049">
    <property type="entry name" value="GST_N_3"/>
    <property type="match status" value="1"/>
</dbReference>
<dbReference type="CDD" id="cd03205">
    <property type="entry name" value="GST_C_6"/>
    <property type="match status" value="1"/>
</dbReference>
<dbReference type="Gene3D" id="3.40.30.10">
    <property type="entry name" value="Glutaredoxin"/>
    <property type="match status" value="1"/>
</dbReference>
<reference evidence="3" key="1">
    <citation type="submission" date="2016-11" db="EMBL/GenBank/DDBJ databases">
        <authorList>
            <person name="Varghese N."/>
            <person name="Submissions S."/>
        </authorList>
    </citation>
    <scope>NUCLEOTIDE SEQUENCE [LARGE SCALE GENOMIC DNA]</scope>
    <source>
        <strain evidence="3">DSM 28223</strain>
    </source>
</reference>
<organism evidence="2 3">
    <name type="scientific">Cognatishimia maritima</name>
    <dbReference type="NCBI Taxonomy" id="870908"/>
    <lineage>
        <taxon>Bacteria</taxon>
        <taxon>Pseudomonadati</taxon>
        <taxon>Pseudomonadota</taxon>
        <taxon>Alphaproteobacteria</taxon>
        <taxon>Rhodobacterales</taxon>
        <taxon>Paracoccaceae</taxon>
        <taxon>Cognatishimia</taxon>
    </lineage>
</organism>
<dbReference type="AlphaFoldDB" id="A0A1M5NVZ9"/>
<name>A0A1M5NVZ9_9RHOB</name>
<evidence type="ECO:0000313" key="2">
    <source>
        <dbReference type="EMBL" id="SHG93756.1"/>
    </source>
</evidence>
<dbReference type="STRING" id="870908.SAMN04488044_1646"/>
<dbReference type="Proteomes" id="UP000184211">
    <property type="component" value="Unassembled WGS sequence"/>
</dbReference>
<dbReference type="GO" id="GO:0016740">
    <property type="term" value="F:transferase activity"/>
    <property type="evidence" value="ECO:0007669"/>
    <property type="project" value="UniProtKB-KW"/>
</dbReference>
<sequence>MKYDTSQYETVSLKLLTSPASPYSRKVKVLLHETGLIDALDLVAVNTKPTAVDPQLQSANPLGKIPCLIRDNAPALYDSRVICRFLDQQAGGNFYPDEKLWDVLIVEATAEGILDSALSMVYERRFRPEPLQSNAWISAQWQKIKGALQALDTDWMTELNAPTHMGHIAVGCALGYLDFRLDAQNWRAGHSSLAAWYDAFKLRPSMQATAPKDT</sequence>
<dbReference type="Gene3D" id="1.20.1050.10">
    <property type="match status" value="1"/>
</dbReference>
<dbReference type="InterPro" id="IPR036249">
    <property type="entry name" value="Thioredoxin-like_sf"/>
</dbReference>
<dbReference type="SUPFAM" id="SSF47616">
    <property type="entry name" value="GST C-terminal domain-like"/>
    <property type="match status" value="1"/>
</dbReference>
<dbReference type="PANTHER" id="PTHR43968">
    <property type="match status" value="1"/>
</dbReference>
<dbReference type="InterPro" id="IPR004045">
    <property type="entry name" value="Glutathione_S-Trfase_N"/>
</dbReference>
<dbReference type="PANTHER" id="PTHR43968:SF6">
    <property type="entry name" value="GLUTATHIONE S-TRANSFERASE OMEGA"/>
    <property type="match status" value="1"/>
</dbReference>
<evidence type="ECO:0000313" key="3">
    <source>
        <dbReference type="Proteomes" id="UP000184211"/>
    </source>
</evidence>
<evidence type="ECO:0000259" key="1">
    <source>
        <dbReference type="PROSITE" id="PS50404"/>
    </source>
</evidence>
<gene>
    <name evidence="2" type="ORF">SAMN04488044_1646</name>
</gene>
<protein>
    <submittedName>
        <fullName evidence="2">Glutathione S-transferase</fullName>
    </submittedName>
</protein>
<keyword evidence="2" id="KW-0808">Transferase</keyword>
<dbReference type="InterPro" id="IPR036282">
    <property type="entry name" value="Glutathione-S-Trfase_C_sf"/>
</dbReference>
<dbReference type="Pfam" id="PF13410">
    <property type="entry name" value="GST_C_2"/>
    <property type="match status" value="1"/>
</dbReference>
<dbReference type="RefSeq" id="WP_242648553.1">
    <property type="nucleotide sequence ID" value="NZ_FQWM01000002.1"/>
</dbReference>
<dbReference type="SUPFAM" id="SSF52833">
    <property type="entry name" value="Thioredoxin-like"/>
    <property type="match status" value="1"/>
</dbReference>
<feature type="domain" description="GST N-terminal" evidence="1">
    <location>
        <begin position="11"/>
        <end position="94"/>
    </location>
</feature>
<dbReference type="InterPro" id="IPR050983">
    <property type="entry name" value="GST_Omega/HSP26"/>
</dbReference>
<proteinExistence type="predicted"/>